<dbReference type="AlphaFoldDB" id="A0A075I4J9"/>
<feature type="transmembrane region" description="Helical" evidence="1">
    <location>
        <begin position="7"/>
        <end position="29"/>
    </location>
</feature>
<feature type="transmembrane region" description="Helical" evidence="1">
    <location>
        <begin position="128"/>
        <end position="150"/>
    </location>
</feature>
<organism evidence="2">
    <name type="scientific">uncultured marine thaumarchaeote SAT1000_10_G09</name>
    <dbReference type="NCBI Taxonomy" id="1456375"/>
    <lineage>
        <taxon>Archaea</taxon>
        <taxon>Nitrososphaerota</taxon>
        <taxon>environmental samples</taxon>
    </lineage>
</organism>
<protein>
    <submittedName>
        <fullName evidence="2">Uncharacterized protein</fullName>
    </submittedName>
</protein>
<keyword evidence="1" id="KW-1133">Transmembrane helix</keyword>
<evidence type="ECO:0000256" key="1">
    <source>
        <dbReference type="SAM" id="Phobius"/>
    </source>
</evidence>
<sequence>MLATRTIIGLVVGSLVIGLGAFSLVNSLAPTISMNENFVIGSGDSASFSIPAPKDAPQYMMIVGDAFDVKLTSPGEGLNISNTSYKKELILDWAHTEDGQTIIVIQNTGASELEITANTNQTPDPFGITFDFMVITSGVIILGFSLGFTLRKPKGF</sequence>
<dbReference type="EMBL" id="KF901217">
    <property type="protein sequence ID" value="AIF22805.1"/>
    <property type="molecule type" value="Genomic_DNA"/>
</dbReference>
<proteinExistence type="predicted"/>
<accession>A0A075I4J9</accession>
<evidence type="ECO:0000313" key="2">
    <source>
        <dbReference type="EMBL" id="AIF22805.1"/>
    </source>
</evidence>
<keyword evidence="1" id="KW-0472">Membrane</keyword>
<reference evidence="2" key="1">
    <citation type="journal article" date="2014" name="Genome Biol. Evol.">
        <title>Pangenome evidence for extensive interdomain horizontal transfer affecting lineage core and shell genes in uncultured planktonic thaumarchaeota and euryarchaeota.</title>
        <authorList>
            <person name="Deschamps P."/>
            <person name="Zivanovic Y."/>
            <person name="Moreira D."/>
            <person name="Rodriguez-Valera F."/>
            <person name="Lopez-Garcia P."/>
        </authorList>
    </citation>
    <scope>NUCLEOTIDE SEQUENCE</scope>
</reference>
<name>A0A075I4J9_9ARCH</name>
<keyword evidence="1" id="KW-0812">Transmembrane</keyword>